<dbReference type="PANTHER" id="PTHR37359:SF1">
    <property type="entry name" value="TRANSMEMBRANE PROTEIN 253"/>
    <property type="match status" value="1"/>
</dbReference>
<feature type="transmembrane region" description="Helical" evidence="5">
    <location>
        <begin position="112"/>
        <end position="132"/>
    </location>
</feature>
<evidence type="ECO:0000256" key="2">
    <source>
        <dbReference type="ARBA" id="ARBA00022692"/>
    </source>
</evidence>
<keyword evidence="2 5" id="KW-0812">Transmembrane</keyword>
<feature type="transmembrane region" description="Helical" evidence="5">
    <location>
        <begin position="50"/>
        <end position="74"/>
    </location>
</feature>
<reference evidence="6 7" key="1">
    <citation type="submission" date="2021-05" db="EMBL/GenBank/DDBJ databases">
        <authorList>
            <person name="Zahm M."/>
            <person name="Klopp C."/>
            <person name="Cabau C."/>
            <person name="Kuhl H."/>
            <person name="Suciu R."/>
            <person name="Ciorpac M."/>
            <person name="Holostenco D."/>
            <person name="Gessner J."/>
            <person name="Wuertz S."/>
            <person name="Hohne C."/>
            <person name="Stock M."/>
            <person name="Gislard M."/>
            <person name="Lluch J."/>
            <person name="Milhes M."/>
            <person name="Lampietro C."/>
            <person name="Lopez Roques C."/>
            <person name="Donnadieu C."/>
            <person name="Du K."/>
            <person name="Schartl M."/>
            <person name="Guiguen Y."/>
        </authorList>
    </citation>
    <scope>NUCLEOTIDE SEQUENCE [LARGE SCALE GENOMIC DNA]</scope>
    <source>
        <strain evidence="6">Hh-F2</strain>
        <tissue evidence="6">Blood</tissue>
    </source>
</reference>
<comment type="caution">
    <text evidence="6">The sequence shown here is derived from an EMBL/GenBank/DDBJ whole genome shotgun (WGS) entry which is preliminary data.</text>
</comment>
<keyword evidence="7" id="KW-1185">Reference proteome</keyword>
<evidence type="ECO:0000313" key="7">
    <source>
        <dbReference type="Proteomes" id="UP001369086"/>
    </source>
</evidence>
<organism evidence="6 7">
    <name type="scientific">Huso huso</name>
    <name type="common">Beluga</name>
    <name type="synonym">Acipenser huso</name>
    <dbReference type="NCBI Taxonomy" id="61971"/>
    <lineage>
        <taxon>Eukaryota</taxon>
        <taxon>Metazoa</taxon>
        <taxon>Chordata</taxon>
        <taxon>Craniata</taxon>
        <taxon>Vertebrata</taxon>
        <taxon>Euteleostomi</taxon>
        <taxon>Actinopterygii</taxon>
        <taxon>Chondrostei</taxon>
        <taxon>Acipenseriformes</taxon>
        <taxon>Acipenseridae</taxon>
        <taxon>Huso</taxon>
    </lineage>
</organism>
<dbReference type="InterPro" id="IPR007237">
    <property type="entry name" value="CD20-like"/>
</dbReference>
<feature type="transmembrane region" description="Helical" evidence="5">
    <location>
        <begin position="152"/>
        <end position="177"/>
    </location>
</feature>
<evidence type="ECO:0000256" key="4">
    <source>
        <dbReference type="ARBA" id="ARBA00023136"/>
    </source>
</evidence>
<dbReference type="EMBL" id="JAHFZB010000047">
    <property type="protein sequence ID" value="KAK6467759.1"/>
    <property type="molecule type" value="Genomic_DNA"/>
</dbReference>
<protein>
    <submittedName>
        <fullName evidence="6">Transmembrane protein 253</fullName>
    </submittedName>
</protein>
<keyword evidence="4 5" id="KW-0472">Membrane</keyword>
<name>A0ABR0Y5P2_HUSHU</name>
<dbReference type="Pfam" id="PF04103">
    <property type="entry name" value="CD20"/>
    <property type="match status" value="1"/>
</dbReference>
<dbReference type="InterPro" id="IPR038874">
    <property type="entry name" value="TMEM253"/>
</dbReference>
<dbReference type="Proteomes" id="UP001369086">
    <property type="component" value="Unassembled WGS sequence"/>
</dbReference>
<comment type="subcellular location">
    <subcellularLocation>
        <location evidence="1">Membrane</location>
        <topology evidence="1">Multi-pass membrane protein</topology>
    </subcellularLocation>
</comment>
<gene>
    <name evidence="6" type="ORF">HHUSO_G34413</name>
</gene>
<keyword evidence="3 5" id="KW-1133">Transmembrane helix</keyword>
<evidence type="ECO:0000256" key="5">
    <source>
        <dbReference type="SAM" id="Phobius"/>
    </source>
</evidence>
<dbReference type="PANTHER" id="PTHR37359">
    <property type="entry name" value="TRANSMEMBRANE PROTEIN 253"/>
    <property type="match status" value="1"/>
</dbReference>
<evidence type="ECO:0000313" key="6">
    <source>
        <dbReference type="EMBL" id="KAK6467759.1"/>
    </source>
</evidence>
<evidence type="ECO:0000256" key="3">
    <source>
        <dbReference type="ARBA" id="ARBA00022989"/>
    </source>
</evidence>
<feature type="transmembrane region" description="Helical" evidence="5">
    <location>
        <begin position="80"/>
        <end position="100"/>
    </location>
</feature>
<evidence type="ECO:0000256" key="1">
    <source>
        <dbReference type="ARBA" id="ARBA00004141"/>
    </source>
</evidence>
<accession>A0ABR0Y5P2</accession>
<sequence length="212" mass="23679">MNFHGFQEGLHKVGVMESPDTREVDTESIATEAREARITRWFGTVVNTRLLVTGVIQIFSAVTIIPTTLCFICMDFGCAVSMTTPMWAAISYLVSGSLAVEVQRRPKKAKVTALMVLNMFSLLLGLCAMITYGLQMATEPNLLTWEQKIGVYVAKGTAVFFTLQCLVASVYTLFLIWRGVNKYPWNYSATYSQLREEVSYDGGARRPSEESK</sequence>
<proteinExistence type="predicted"/>